<keyword evidence="5" id="KW-1185">Reference proteome</keyword>
<keyword evidence="1" id="KW-0472">Membrane</keyword>
<keyword evidence="1" id="KW-1133">Transmembrane helix</keyword>
<gene>
    <name evidence="4" type="ORF">SAMN04488055_1108</name>
</gene>
<sequence length="353" mass="39663">MDHQEEKIHALLLDNRFVDWVINPQSPYAGYWLQWAATDPEHAWLLEEAKHFLLEMRLAEEEGQQELSEVQLEQMLDRIREEIAPVPQKRSIAKYWYMAAAVLAGAIALGIFMFSPKENTITGTDKKEAYSTDVIRYNGNKEDELLFLPDGSKVVLAKGARISYNMLMNGSKREVTLSGEAFFDVAKNAEQPFYIYTKNVVVKVLGTSFKVTASGNQEAVAVKTGKVSVYLKGQDLEQSAARIVLPQQVCRYSENSKELITETFTDKLPIASGLEKARNYNFEDAPLDSVIKTLEKMYAIPIQYNADTFAGCFITISLGDESLEEILKVITRTVDASYSYSGYGITLKGKGCR</sequence>
<dbReference type="InterPro" id="IPR006860">
    <property type="entry name" value="FecR"/>
</dbReference>
<accession>A0A1N6DVC4</accession>
<proteinExistence type="predicted"/>
<dbReference type="PANTHER" id="PTHR30273">
    <property type="entry name" value="PERIPLASMIC SIGNAL SENSOR AND SIGMA FACTOR ACTIVATOR FECR-RELATED"/>
    <property type="match status" value="1"/>
</dbReference>
<reference evidence="4 5" key="1">
    <citation type="submission" date="2016-11" db="EMBL/GenBank/DDBJ databases">
        <authorList>
            <person name="Jaros S."/>
            <person name="Januszkiewicz K."/>
            <person name="Wedrychowicz H."/>
        </authorList>
    </citation>
    <scope>NUCLEOTIDE SEQUENCE [LARGE SCALE GENOMIC DNA]</scope>
    <source>
        <strain evidence="4 5">DSM 24787</strain>
    </source>
</reference>
<protein>
    <submittedName>
        <fullName evidence="4">Ferric-dicitrate binding protein FerR, regulates iron transport through sigma-19</fullName>
    </submittedName>
</protein>
<keyword evidence="1" id="KW-0812">Transmembrane</keyword>
<dbReference type="Proteomes" id="UP000185003">
    <property type="component" value="Unassembled WGS sequence"/>
</dbReference>
<evidence type="ECO:0000313" key="4">
    <source>
        <dbReference type="EMBL" id="SIN74739.1"/>
    </source>
</evidence>
<dbReference type="PANTHER" id="PTHR30273:SF2">
    <property type="entry name" value="PROTEIN FECR"/>
    <property type="match status" value="1"/>
</dbReference>
<dbReference type="InterPro" id="IPR012373">
    <property type="entry name" value="Ferrdict_sens_TM"/>
</dbReference>
<evidence type="ECO:0000313" key="5">
    <source>
        <dbReference type="Proteomes" id="UP000185003"/>
    </source>
</evidence>
<dbReference type="GO" id="GO:0016989">
    <property type="term" value="F:sigma factor antagonist activity"/>
    <property type="evidence" value="ECO:0007669"/>
    <property type="project" value="TreeGrafter"/>
</dbReference>
<evidence type="ECO:0000256" key="1">
    <source>
        <dbReference type="SAM" id="Phobius"/>
    </source>
</evidence>
<dbReference type="Gene3D" id="2.60.120.1440">
    <property type="match status" value="1"/>
</dbReference>
<dbReference type="PIRSF" id="PIRSF018266">
    <property type="entry name" value="FecR"/>
    <property type="match status" value="1"/>
</dbReference>
<organism evidence="4 5">
    <name type="scientific">Chitinophaga niabensis</name>
    <dbReference type="NCBI Taxonomy" id="536979"/>
    <lineage>
        <taxon>Bacteria</taxon>
        <taxon>Pseudomonadati</taxon>
        <taxon>Bacteroidota</taxon>
        <taxon>Chitinophagia</taxon>
        <taxon>Chitinophagales</taxon>
        <taxon>Chitinophagaceae</taxon>
        <taxon>Chitinophaga</taxon>
    </lineage>
</organism>
<name>A0A1N6DVC4_9BACT</name>
<dbReference type="OrthoDB" id="645173at2"/>
<feature type="transmembrane region" description="Helical" evidence="1">
    <location>
        <begin position="95"/>
        <end position="114"/>
    </location>
</feature>
<dbReference type="InterPro" id="IPR032508">
    <property type="entry name" value="FecR_C"/>
</dbReference>
<dbReference type="Gene3D" id="3.55.50.30">
    <property type="match status" value="1"/>
</dbReference>
<dbReference type="RefSeq" id="WP_074238281.1">
    <property type="nucleotide sequence ID" value="NZ_FSRA01000001.1"/>
</dbReference>
<dbReference type="EMBL" id="FSRA01000001">
    <property type="protein sequence ID" value="SIN74739.1"/>
    <property type="molecule type" value="Genomic_DNA"/>
</dbReference>
<feature type="domain" description="Protein FecR C-terminal" evidence="3">
    <location>
        <begin position="280"/>
        <end position="345"/>
    </location>
</feature>
<dbReference type="STRING" id="536979.SAMN04488055_1108"/>
<dbReference type="AlphaFoldDB" id="A0A1N6DVC4"/>
<evidence type="ECO:0000259" key="3">
    <source>
        <dbReference type="Pfam" id="PF16344"/>
    </source>
</evidence>
<evidence type="ECO:0000259" key="2">
    <source>
        <dbReference type="Pfam" id="PF04773"/>
    </source>
</evidence>
<dbReference type="Pfam" id="PF16344">
    <property type="entry name" value="FecR_C"/>
    <property type="match status" value="1"/>
</dbReference>
<feature type="domain" description="FecR protein" evidence="2">
    <location>
        <begin position="146"/>
        <end position="227"/>
    </location>
</feature>
<dbReference type="Pfam" id="PF04773">
    <property type="entry name" value="FecR"/>
    <property type="match status" value="1"/>
</dbReference>